<dbReference type="AlphaFoldDB" id="A0A914UPZ7"/>
<evidence type="ECO:0000256" key="3">
    <source>
        <dbReference type="ARBA" id="ARBA00012926"/>
    </source>
</evidence>
<feature type="region of interest" description="Disordered" evidence="8">
    <location>
        <begin position="204"/>
        <end position="232"/>
    </location>
</feature>
<accession>A0A914UPZ7</accession>
<reference evidence="12" key="1">
    <citation type="submission" date="2022-11" db="UniProtKB">
        <authorList>
            <consortium name="WormBaseParasite"/>
        </authorList>
    </citation>
    <scope>IDENTIFICATION</scope>
</reference>
<dbReference type="InterPro" id="IPR015928">
    <property type="entry name" value="Aconitase/3IPM_dehydase_swvl"/>
</dbReference>
<dbReference type="PANTHER" id="PTHR43160">
    <property type="entry name" value="ACONITATE HYDRATASE B"/>
    <property type="match status" value="1"/>
</dbReference>
<dbReference type="Gene3D" id="3.20.19.10">
    <property type="entry name" value="Aconitase, domain 4"/>
    <property type="match status" value="1"/>
</dbReference>
<evidence type="ECO:0000256" key="8">
    <source>
        <dbReference type="SAM" id="MobiDB-lite"/>
    </source>
</evidence>
<dbReference type="InterPro" id="IPR050926">
    <property type="entry name" value="Aconitase/IPM_isomerase"/>
</dbReference>
<dbReference type="WBParaSite" id="PSAMB.scaffold11699size3184.g34342.t1">
    <property type="protein sequence ID" value="PSAMB.scaffold11699size3184.g34342.t1"/>
    <property type="gene ID" value="PSAMB.scaffold11699size3184.g34342"/>
</dbReference>
<comment type="catalytic activity">
    <reaction evidence="7">
        <text>citrate = D-threo-isocitrate</text>
        <dbReference type="Rhea" id="RHEA:10336"/>
        <dbReference type="ChEBI" id="CHEBI:15562"/>
        <dbReference type="ChEBI" id="CHEBI:16947"/>
        <dbReference type="EC" id="4.2.1.3"/>
    </reaction>
</comment>
<proteinExistence type="predicted"/>
<dbReference type="SUPFAM" id="SSF53732">
    <property type="entry name" value="Aconitase iron-sulfur domain"/>
    <property type="match status" value="1"/>
</dbReference>
<evidence type="ECO:0000256" key="7">
    <source>
        <dbReference type="ARBA" id="ARBA00023501"/>
    </source>
</evidence>
<evidence type="ECO:0000313" key="12">
    <source>
        <dbReference type="WBParaSite" id="PSAMB.scaffold11699size3184.g34342.t1"/>
    </source>
</evidence>
<dbReference type="InterPro" id="IPR015931">
    <property type="entry name" value="Acnase/IPM_dHydase_lsu_aba_1/3"/>
</dbReference>
<dbReference type="InterPro" id="IPR018136">
    <property type="entry name" value="Aconitase_4Fe-4S_BS"/>
</dbReference>
<evidence type="ECO:0000259" key="9">
    <source>
        <dbReference type="Pfam" id="PF00330"/>
    </source>
</evidence>
<dbReference type="PANTHER" id="PTHR43160:SF3">
    <property type="entry name" value="ACONITATE HYDRATASE, MITOCHONDRIAL"/>
    <property type="match status" value="1"/>
</dbReference>
<keyword evidence="4" id="KW-0479">Metal-binding</keyword>
<dbReference type="Pfam" id="PF00694">
    <property type="entry name" value="Aconitase_C"/>
    <property type="match status" value="1"/>
</dbReference>
<evidence type="ECO:0000256" key="1">
    <source>
        <dbReference type="ARBA" id="ARBA00003113"/>
    </source>
</evidence>
<dbReference type="FunFam" id="3.20.19.10:FF:000002">
    <property type="entry name" value="Aconitate hydratase, mitochondrial"/>
    <property type="match status" value="1"/>
</dbReference>
<dbReference type="GO" id="GO:0046872">
    <property type="term" value="F:metal ion binding"/>
    <property type="evidence" value="ECO:0007669"/>
    <property type="project" value="UniProtKB-KW"/>
</dbReference>
<dbReference type="GO" id="GO:0003994">
    <property type="term" value="F:aconitate hydratase activity"/>
    <property type="evidence" value="ECO:0007669"/>
    <property type="project" value="UniProtKB-EC"/>
</dbReference>
<dbReference type="InterPro" id="IPR001030">
    <property type="entry name" value="Acoase/IPM_deHydtase_lsu_aba"/>
</dbReference>
<organism evidence="11 12">
    <name type="scientific">Plectus sambesii</name>
    <dbReference type="NCBI Taxonomy" id="2011161"/>
    <lineage>
        <taxon>Eukaryota</taxon>
        <taxon>Metazoa</taxon>
        <taxon>Ecdysozoa</taxon>
        <taxon>Nematoda</taxon>
        <taxon>Chromadorea</taxon>
        <taxon>Plectida</taxon>
        <taxon>Plectina</taxon>
        <taxon>Plectoidea</taxon>
        <taxon>Plectidae</taxon>
        <taxon>Plectus</taxon>
    </lineage>
</organism>
<comment type="function">
    <text evidence="1">Catalyzes the isomerization of citrate to isocitrate via cis-aconitate.</text>
</comment>
<evidence type="ECO:0000256" key="5">
    <source>
        <dbReference type="ARBA" id="ARBA00023004"/>
    </source>
</evidence>
<evidence type="ECO:0000259" key="10">
    <source>
        <dbReference type="Pfam" id="PF00694"/>
    </source>
</evidence>
<dbReference type="InterPro" id="IPR000573">
    <property type="entry name" value="AconitaseA/IPMdHydase_ssu_swvl"/>
</dbReference>
<dbReference type="FunFam" id="3.30.499.10:FF:000003">
    <property type="entry name" value="Aconitate hydratase, mitochondrial"/>
    <property type="match status" value="1"/>
</dbReference>
<dbReference type="Pfam" id="PF00330">
    <property type="entry name" value="Aconitase"/>
    <property type="match status" value="1"/>
</dbReference>
<keyword evidence="6" id="KW-0411">Iron-sulfur</keyword>
<dbReference type="Proteomes" id="UP000887566">
    <property type="component" value="Unplaced"/>
</dbReference>
<protein>
    <recommendedName>
        <fullName evidence="3">aconitate hydratase</fullName>
        <ecNumber evidence="3">4.2.1.3</ecNumber>
    </recommendedName>
</protein>
<feature type="domain" description="Aconitase A/isopropylmalate dehydratase small subunit swivel" evidence="10">
    <location>
        <begin position="263"/>
        <end position="391"/>
    </location>
</feature>
<dbReference type="EC" id="4.2.1.3" evidence="3"/>
<dbReference type="PROSITE" id="PS00450">
    <property type="entry name" value="ACONITASE_1"/>
    <property type="match status" value="1"/>
</dbReference>
<dbReference type="PRINTS" id="PR00415">
    <property type="entry name" value="ACONITASE"/>
</dbReference>
<dbReference type="SUPFAM" id="SSF52016">
    <property type="entry name" value="LeuD/IlvD-like"/>
    <property type="match status" value="1"/>
</dbReference>
<dbReference type="GO" id="GO:0005739">
    <property type="term" value="C:mitochondrion"/>
    <property type="evidence" value="ECO:0007669"/>
    <property type="project" value="TreeGrafter"/>
</dbReference>
<keyword evidence="11" id="KW-1185">Reference proteome</keyword>
<evidence type="ECO:0000256" key="4">
    <source>
        <dbReference type="ARBA" id="ARBA00022723"/>
    </source>
</evidence>
<dbReference type="GO" id="GO:0006099">
    <property type="term" value="P:tricarboxylic acid cycle"/>
    <property type="evidence" value="ECO:0007669"/>
    <property type="project" value="TreeGrafter"/>
</dbReference>
<comment type="pathway">
    <text evidence="2">Carbohydrate metabolism; tricarboxylic acid cycle; isocitrate from oxaloacetate: step 2/2.</text>
</comment>
<dbReference type="GO" id="GO:0051539">
    <property type="term" value="F:4 iron, 4 sulfur cluster binding"/>
    <property type="evidence" value="ECO:0007669"/>
    <property type="project" value="TreeGrafter"/>
</dbReference>
<keyword evidence="5" id="KW-0408">Iron</keyword>
<sequence>KYQSLLTADKGAEYDQLIEINLDELVPHVNGPFTPDLAHPINTLGEQARKNGWPMQIKVGLIGSCTNSSYEDMSRAASIAKQGLDKGVKLKTAFTITPGSEQIRATIERDGQAKILRDIGGVVLANACGPCIGQWDRKDVQKGEKNTIVTSYNRNFTGRNDANPATHAFVTSPEIVTALSLAGTLDFDPTKDYLTAADGSKFKLQVPSGDDLPSRGYDPGEDTFQEPPPDGSKIRVDVDPSSNRLQLLSPFDKWDGKDLTDMVILIKVKGKCTTDHISAAGPWLKFRGHLDNISNNLFLTAVNAENGEMNKVRNQLTNEFGAVPETGRYYKKNNTKWVAIGDENYGEGSSREHAALEPRHLGGRAIIVKSFARIHETNLKKQGMLPLTFSTPADYDKVQPSDRVSLLDLKNLTPGKPVKCQLKHANGKVDEIWLNHTMNEGQISWFKAGSALNRMKELAAGQK</sequence>
<dbReference type="GO" id="GO:0005829">
    <property type="term" value="C:cytosol"/>
    <property type="evidence" value="ECO:0007669"/>
    <property type="project" value="TreeGrafter"/>
</dbReference>
<name>A0A914UPZ7_9BILA</name>
<feature type="domain" description="Aconitase/3-isopropylmalate dehydratase large subunit alpha/beta/alpha" evidence="9">
    <location>
        <begin position="6"/>
        <end position="183"/>
    </location>
</feature>
<dbReference type="PROSITE" id="PS01244">
    <property type="entry name" value="ACONITASE_2"/>
    <property type="match status" value="1"/>
</dbReference>
<evidence type="ECO:0000256" key="2">
    <source>
        <dbReference type="ARBA" id="ARBA00004717"/>
    </source>
</evidence>
<dbReference type="InterPro" id="IPR036008">
    <property type="entry name" value="Aconitase_4Fe-4S_dom"/>
</dbReference>
<evidence type="ECO:0000313" key="11">
    <source>
        <dbReference type="Proteomes" id="UP000887566"/>
    </source>
</evidence>
<evidence type="ECO:0000256" key="6">
    <source>
        <dbReference type="ARBA" id="ARBA00023014"/>
    </source>
</evidence>
<dbReference type="Gene3D" id="3.30.499.10">
    <property type="entry name" value="Aconitase, domain 3"/>
    <property type="match status" value="1"/>
</dbReference>